<feature type="transmembrane region" description="Helical" evidence="2">
    <location>
        <begin position="45"/>
        <end position="66"/>
    </location>
</feature>
<dbReference type="Proteomes" id="UP000199376">
    <property type="component" value="Unassembled WGS sequence"/>
</dbReference>
<keyword evidence="5" id="KW-1185">Reference proteome</keyword>
<evidence type="ECO:0000256" key="1">
    <source>
        <dbReference type="ARBA" id="ARBA00009067"/>
    </source>
</evidence>
<evidence type="ECO:0000259" key="3">
    <source>
        <dbReference type="Pfam" id="PF02517"/>
    </source>
</evidence>
<accession>A0A1I1GPW4</accession>
<dbReference type="AlphaFoldDB" id="A0A1I1GPW4"/>
<evidence type="ECO:0000313" key="5">
    <source>
        <dbReference type="Proteomes" id="UP000199376"/>
    </source>
</evidence>
<keyword evidence="2" id="KW-0472">Membrane</keyword>
<feature type="transmembrane region" description="Helical" evidence="2">
    <location>
        <begin position="117"/>
        <end position="133"/>
    </location>
</feature>
<reference evidence="5" key="1">
    <citation type="submission" date="2016-10" db="EMBL/GenBank/DDBJ databases">
        <authorList>
            <person name="Varghese N."/>
            <person name="Submissions S."/>
        </authorList>
    </citation>
    <scope>NUCLEOTIDE SEQUENCE [LARGE SCALE GENOMIC DNA]</scope>
    <source>
        <strain evidence="5">DSM 19113</strain>
    </source>
</reference>
<dbReference type="STRING" id="283737.SAMN05660453_1148"/>
<evidence type="ECO:0000313" key="4">
    <source>
        <dbReference type="EMBL" id="SFC13797.1"/>
    </source>
</evidence>
<dbReference type="Pfam" id="PF02517">
    <property type="entry name" value="Rce1-like"/>
    <property type="match status" value="1"/>
</dbReference>
<dbReference type="GO" id="GO:0004175">
    <property type="term" value="F:endopeptidase activity"/>
    <property type="evidence" value="ECO:0007669"/>
    <property type="project" value="UniProtKB-ARBA"/>
</dbReference>
<protein>
    <submittedName>
        <fullName evidence="4">CAAX protease self-immunity</fullName>
    </submittedName>
</protein>
<name>A0A1I1GPW4_9LACO</name>
<keyword evidence="2" id="KW-1133">Transmembrane helix</keyword>
<dbReference type="InterPro" id="IPR003675">
    <property type="entry name" value="Rce1/LyrA-like_dom"/>
</dbReference>
<feature type="transmembrane region" description="Helical" evidence="2">
    <location>
        <begin position="165"/>
        <end position="187"/>
    </location>
</feature>
<keyword evidence="2" id="KW-0812">Transmembrane</keyword>
<comment type="similarity">
    <text evidence="1">Belongs to the UPF0177 family.</text>
</comment>
<dbReference type="EMBL" id="FOLI01000006">
    <property type="protein sequence ID" value="SFC13797.1"/>
    <property type="molecule type" value="Genomic_DNA"/>
</dbReference>
<feature type="transmembrane region" description="Helical" evidence="2">
    <location>
        <begin position="12"/>
        <end position="33"/>
    </location>
</feature>
<sequence length="254" mass="29015">MQQQTNFKKLVILTISFLALDLFVQHILVFQAVNWAYYQFHLEQFTAQFISKMTELLVVLGINAFVTKQRIFIKPAFSWWEAAYWIFVVAVAIPFLSAHNLWESLGTGLMGGFPEEFFARGVLMGMFLTYLLRDGYTRQKLVKGILYSDLVFALMHFTNLTHMPLAYVIVQSALAFVGGLAFSALYAQTGSIWAAVAAHFLDDFILTTTGTEGMLQGYAHSAFSCFKIVLVIVTFFYWKKHEPRLSRRLRGQDN</sequence>
<gene>
    <name evidence="4" type="ORF">SAMN05660453_1148</name>
</gene>
<feature type="transmembrane region" description="Helical" evidence="2">
    <location>
        <begin position="218"/>
        <end position="238"/>
    </location>
</feature>
<dbReference type="RefSeq" id="WP_091502900.1">
    <property type="nucleotide sequence ID" value="NZ_FOLI01000006.1"/>
</dbReference>
<dbReference type="GO" id="GO:0006508">
    <property type="term" value="P:proteolysis"/>
    <property type="evidence" value="ECO:0007669"/>
    <property type="project" value="UniProtKB-KW"/>
</dbReference>
<keyword evidence="4" id="KW-0645">Protease</keyword>
<feature type="domain" description="CAAX prenyl protease 2/Lysostaphin resistance protein A-like" evidence="3">
    <location>
        <begin position="99"/>
        <end position="204"/>
    </location>
</feature>
<evidence type="ECO:0000256" key="2">
    <source>
        <dbReference type="SAM" id="Phobius"/>
    </source>
</evidence>
<dbReference type="GO" id="GO:0080120">
    <property type="term" value="P:CAAX-box protein maturation"/>
    <property type="evidence" value="ECO:0007669"/>
    <property type="project" value="UniProtKB-ARBA"/>
</dbReference>
<keyword evidence="4" id="KW-0378">Hydrolase</keyword>
<dbReference type="OrthoDB" id="1523022at2"/>
<proteinExistence type="inferred from homology"/>
<feature type="transmembrane region" description="Helical" evidence="2">
    <location>
        <begin position="78"/>
        <end position="97"/>
    </location>
</feature>
<organism evidence="4 5">
    <name type="scientific">Fructobacillus durionis</name>
    <dbReference type="NCBI Taxonomy" id="283737"/>
    <lineage>
        <taxon>Bacteria</taxon>
        <taxon>Bacillati</taxon>
        <taxon>Bacillota</taxon>
        <taxon>Bacilli</taxon>
        <taxon>Lactobacillales</taxon>
        <taxon>Lactobacillaceae</taxon>
        <taxon>Fructobacillus</taxon>
    </lineage>
</organism>